<dbReference type="AlphaFoldDB" id="A0A6A5UKJ3"/>
<gene>
    <name evidence="2" type="ORF">CC80DRAFT_488056</name>
</gene>
<dbReference type="Proteomes" id="UP000800035">
    <property type="component" value="Unassembled WGS sequence"/>
</dbReference>
<proteinExistence type="predicted"/>
<sequence>MSASLEGLPDELLLTIIGYIPDSRALRNLNLTSRRLQSISEKTLYSQFTLSQGYPTLLLRTFVTRPDLSQHLKNVSWVDDSDPIRRHQRGLDPKPDSLIIQKLKSEGFYAKQLADKLQGPFLLNAEHILSALLMFSEKLERLRVSGTYGWDDHVYWFRPILQATPHAFSNLTEAFIQGPMRLENVAALFILPSLRTLDLTQVVYVRHQLGRMFEWEVDYPRLSFASLLENKGSKIEYLHFWESFIGLQDLWALFAVLPDLKSFTYEHMENDMPDLDNSQREEFNYIQLGKQLSKYHHSLATLRVWDDTLSSGGPGNDIYALLTPLCHSANLRLVECCIMHFRPANGPQFSDVLPQGLQELTLVAQYAREYYDTQYASEYYDTQSAQNLDNHAADFDRNLYGIIERRRTGQLPDLKSVTVAEWHPWFGHYPPSVEGIKKQFAELGVEFSSVPGEEGDSRFSDEEILVWESYGDEEPGWVFVDTTRAGSIY</sequence>
<dbReference type="SUPFAM" id="SSF52047">
    <property type="entry name" value="RNI-like"/>
    <property type="match status" value="1"/>
</dbReference>
<evidence type="ECO:0000313" key="3">
    <source>
        <dbReference type="Proteomes" id="UP000800035"/>
    </source>
</evidence>
<keyword evidence="3" id="KW-1185">Reference proteome</keyword>
<feature type="domain" description="F-box" evidence="1">
    <location>
        <begin position="2"/>
        <end position="48"/>
    </location>
</feature>
<dbReference type="EMBL" id="ML976980">
    <property type="protein sequence ID" value="KAF1961587.1"/>
    <property type="molecule type" value="Genomic_DNA"/>
</dbReference>
<dbReference type="InterPro" id="IPR001810">
    <property type="entry name" value="F-box_dom"/>
</dbReference>
<protein>
    <recommendedName>
        <fullName evidence="1">F-box domain-containing protein</fullName>
    </recommendedName>
</protein>
<accession>A0A6A5UKJ3</accession>
<reference evidence="2" key="1">
    <citation type="journal article" date="2020" name="Stud. Mycol.">
        <title>101 Dothideomycetes genomes: a test case for predicting lifestyles and emergence of pathogens.</title>
        <authorList>
            <person name="Haridas S."/>
            <person name="Albert R."/>
            <person name="Binder M."/>
            <person name="Bloem J."/>
            <person name="Labutti K."/>
            <person name="Salamov A."/>
            <person name="Andreopoulos B."/>
            <person name="Baker S."/>
            <person name="Barry K."/>
            <person name="Bills G."/>
            <person name="Bluhm B."/>
            <person name="Cannon C."/>
            <person name="Castanera R."/>
            <person name="Culley D."/>
            <person name="Daum C."/>
            <person name="Ezra D."/>
            <person name="Gonzalez J."/>
            <person name="Henrissat B."/>
            <person name="Kuo A."/>
            <person name="Liang C."/>
            <person name="Lipzen A."/>
            <person name="Lutzoni F."/>
            <person name="Magnuson J."/>
            <person name="Mondo S."/>
            <person name="Nolan M."/>
            <person name="Ohm R."/>
            <person name="Pangilinan J."/>
            <person name="Park H.-J."/>
            <person name="Ramirez L."/>
            <person name="Alfaro M."/>
            <person name="Sun H."/>
            <person name="Tritt A."/>
            <person name="Yoshinaga Y."/>
            <person name="Zwiers L.-H."/>
            <person name="Turgeon B."/>
            <person name="Goodwin S."/>
            <person name="Spatafora J."/>
            <person name="Crous P."/>
            <person name="Grigoriev I."/>
        </authorList>
    </citation>
    <scope>NUCLEOTIDE SEQUENCE</scope>
    <source>
        <strain evidence="2">CBS 675.92</strain>
    </source>
</reference>
<evidence type="ECO:0000259" key="1">
    <source>
        <dbReference type="PROSITE" id="PS50181"/>
    </source>
</evidence>
<evidence type="ECO:0000313" key="2">
    <source>
        <dbReference type="EMBL" id="KAF1961587.1"/>
    </source>
</evidence>
<dbReference type="OrthoDB" id="3660227at2759"/>
<organism evidence="2 3">
    <name type="scientific">Byssothecium circinans</name>
    <dbReference type="NCBI Taxonomy" id="147558"/>
    <lineage>
        <taxon>Eukaryota</taxon>
        <taxon>Fungi</taxon>
        <taxon>Dikarya</taxon>
        <taxon>Ascomycota</taxon>
        <taxon>Pezizomycotina</taxon>
        <taxon>Dothideomycetes</taxon>
        <taxon>Pleosporomycetidae</taxon>
        <taxon>Pleosporales</taxon>
        <taxon>Massarineae</taxon>
        <taxon>Massarinaceae</taxon>
        <taxon>Byssothecium</taxon>
    </lineage>
</organism>
<name>A0A6A5UKJ3_9PLEO</name>
<dbReference type="PROSITE" id="PS50181">
    <property type="entry name" value="FBOX"/>
    <property type="match status" value="1"/>
</dbReference>
<dbReference type="Pfam" id="PF12937">
    <property type="entry name" value="F-box-like"/>
    <property type="match status" value="1"/>
</dbReference>